<keyword evidence="11" id="KW-0482">Metalloprotease</keyword>
<dbReference type="InterPro" id="IPR042097">
    <property type="entry name" value="Aminopeptidase_N-like_N_sf"/>
</dbReference>
<feature type="domain" description="ERAP1-like C-terminal" evidence="18">
    <location>
        <begin position="783"/>
        <end position="1094"/>
    </location>
</feature>
<dbReference type="Gene3D" id="1.25.50.20">
    <property type="match status" value="1"/>
</dbReference>
<evidence type="ECO:0000256" key="2">
    <source>
        <dbReference type="ARBA" id="ARBA00004609"/>
    </source>
</evidence>
<dbReference type="InterPro" id="IPR050344">
    <property type="entry name" value="Peptidase_M1_aminopeptidases"/>
</dbReference>
<feature type="domain" description="Peptidase M1 membrane alanine aminopeptidase" evidence="17">
    <location>
        <begin position="476"/>
        <end position="703"/>
    </location>
</feature>
<dbReference type="GO" id="GO:0043171">
    <property type="term" value="P:peptide catabolic process"/>
    <property type="evidence" value="ECO:0007669"/>
    <property type="project" value="TreeGrafter"/>
</dbReference>
<accession>A0AAJ7BX98</accession>
<evidence type="ECO:0000256" key="8">
    <source>
        <dbReference type="ARBA" id="ARBA00022729"/>
    </source>
</evidence>
<comment type="cofactor">
    <cofactor evidence="1">
        <name>Zn(2+)</name>
        <dbReference type="ChEBI" id="CHEBI:29105"/>
    </cofactor>
</comment>
<dbReference type="GeneID" id="107268189"/>
<feature type="region of interest" description="Disordered" evidence="15">
    <location>
        <begin position="176"/>
        <end position="268"/>
    </location>
</feature>
<keyword evidence="14" id="KW-0449">Lipoprotein</keyword>
<dbReference type="GO" id="GO:0005886">
    <property type="term" value="C:plasma membrane"/>
    <property type="evidence" value="ECO:0007669"/>
    <property type="project" value="UniProtKB-SubCell"/>
</dbReference>
<evidence type="ECO:0000259" key="18">
    <source>
        <dbReference type="Pfam" id="PF11838"/>
    </source>
</evidence>
<dbReference type="Pfam" id="PF17900">
    <property type="entry name" value="Peptidase_M1_N"/>
    <property type="match status" value="1"/>
</dbReference>
<evidence type="ECO:0000313" key="21">
    <source>
        <dbReference type="RefSeq" id="XP_015596195.1"/>
    </source>
</evidence>
<dbReference type="InterPro" id="IPR024571">
    <property type="entry name" value="ERAP1-like_C_dom"/>
</dbReference>
<keyword evidence="4" id="KW-1003">Cell membrane</keyword>
<keyword evidence="12 16" id="KW-0472">Membrane</keyword>
<sequence>MRRGSVSTWEPWARRNSANMDQFTGSRSEFMTAEPNLNNIKYQRKGGCFLSHKIALLIIVFVVVGIIVAGFAGAYISLYSKKEVNDHPVLAVEDDDMDGNISEKFTLSPNVVPMKYELKLAPVFNGEVITKIKGLVVIKLQQNSSDQLDHLTFNAKDMTIKNCKLLRLNATKTEIRSHRNRRYPTEEDVPAGSGTSALENTENTTSELMENSKSGTETPYFPDGANADPENVTTSDSSNDTLSDNSSTDRNITKSTTSAASLSSIDKSVSVSLDTETTKIVQTGSTDRATASDEFTNTDQSDIDVVEIRLKGNETDNVNGIYVMYLESPISNGIYSLEIIYETDNNNSALSQGSVPVQNMANRSSLGDGSLITHFKPTNARYFFPLFDDVHLKAKFTLSITSPSNLLVLANTPLKSRVNSSSLYTMNTFEETPLLSPHSLTFAVGDIELMDNATLGDTDIRIWGKNKNLSKSHFVTNMTRVVMELYMNFFSIDYPMSKIDIVSLPTITDQTGNLGLISVKESFFNITENSSSIVINRGFQRLIYSIGQQWLGGYVTMYDWTSSWILESSLIYLQRLLLEKARKPLNYINNTDTELESSLFFLTEVQEPAMMADGYATSRSLQFKFNPVYWNSIEIQNLHRKGACLIRMLHNVITDNAFKRGYKKFISRWTYANAEPTDFWQSMSEDVKNLPEDTSLMKIMESWTGSSGFPVINVTRNYDLGSVKLQQSRFLYDQSNASNDQLWYIPLTYTTKTGNWSSPKRIWFKPEVEMILHDVTRPGEKSWLIFNIDKFGYYRVNYDKENWELLSVVLNTNHQEISSATRASIIDDVFSLARAGLTSYETAFDIIRYFRVNERNSVAWLTLWGHIKELNSALYDTMEYSNFQGFIHDMITPLCSEVSSNSTNETELTPMIIEWASMVQHEGCLNWLKNNYPLNLSDDSMNNETTVSGNLREAVHCVMAKYGDQREWRYIFVKAIEKLNAEEKYDLLKSLACFQVPWILRTILGEVLFKEYFTENEILTVLQAFAQQPVASRVSYEYMRNNWQQIFERYYNSSNIIRTLVLVSTETIASDQDLLDLQSFKEKYYNDLKSIAHTIVTIEARTKSWNSWRNVSLPIIKKWLTNYKQ</sequence>
<evidence type="ECO:0000256" key="5">
    <source>
        <dbReference type="ARBA" id="ARBA00022622"/>
    </source>
</evidence>
<dbReference type="GO" id="GO:0005737">
    <property type="term" value="C:cytoplasm"/>
    <property type="evidence" value="ECO:0007669"/>
    <property type="project" value="TreeGrafter"/>
</dbReference>
<organism evidence="20 21">
    <name type="scientific">Cephus cinctus</name>
    <name type="common">Wheat stem sawfly</name>
    <dbReference type="NCBI Taxonomy" id="211228"/>
    <lineage>
        <taxon>Eukaryota</taxon>
        <taxon>Metazoa</taxon>
        <taxon>Ecdysozoa</taxon>
        <taxon>Arthropoda</taxon>
        <taxon>Hexapoda</taxon>
        <taxon>Insecta</taxon>
        <taxon>Pterygota</taxon>
        <taxon>Neoptera</taxon>
        <taxon>Endopterygota</taxon>
        <taxon>Hymenoptera</taxon>
        <taxon>Cephoidea</taxon>
        <taxon>Cephidae</taxon>
        <taxon>Cephus</taxon>
    </lineage>
</organism>
<dbReference type="InterPro" id="IPR027268">
    <property type="entry name" value="Peptidase_M4/M1_CTD_sf"/>
</dbReference>
<gene>
    <name evidence="21" type="primary">LOC107268189</name>
</gene>
<evidence type="ECO:0000256" key="13">
    <source>
        <dbReference type="ARBA" id="ARBA00023180"/>
    </source>
</evidence>
<evidence type="ECO:0000256" key="7">
    <source>
        <dbReference type="ARBA" id="ARBA00022723"/>
    </source>
</evidence>
<dbReference type="Proteomes" id="UP000694920">
    <property type="component" value="Unplaced"/>
</dbReference>
<dbReference type="SUPFAM" id="SSF55486">
    <property type="entry name" value="Metalloproteases ('zincins'), catalytic domain"/>
    <property type="match status" value="1"/>
</dbReference>
<keyword evidence="7" id="KW-0479">Metal-binding</keyword>
<evidence type="ECO:0000313" key="20">
    <source>
        <dbReference type="Proteomes" id="UP000694920"/>
    </source>
</evidence>
<keyword evidence="16" id="KW-0812">Transmembrane</keyword>
<evidence type="ECO:0000256" key="15">
    <source>
        <dbReference type="SAM" id="MobiDB-lite"/>
    </source>
</evidence>
<dbReference type="Pfam" id="PF01433">
    <property type="entry name" value="Peptidase_M1"/>
    <property type="match status" value="1"/>
</dbReference>
<dbReference type="PANTHER" id="PTHR11533:SF299">
    <property type="entry name" value="AMINOPEPTIDASE"/>
    <property type="match status" value="1"/>
</dbReference>
<keyword evidence="9" id="KW-0378">Hydrolase</keyword>
<keyword evidence="13" id="KW-0325">Glycoprotein</keyword>
<dbReference type="InterPro" id="IPR045357">
    <property type="entry name" value="Aminopeptidase_N-like_N"/>
</dbReference>
<dbReference type="GO" id="GO:0005615">
    <property type="term" value="C:extracellular space"/>
    <property type="evidence" value="ECO:0007669"/>
    <property type="project" value="TreeGrafter"/>
</dbReference>
<evidence type="ECO:0000256" key="4">
    <source>
        <dbReference type="ARBA" id="ARBA00022475"/>
    </source>
</evidence>
<feature type="domain" description="Aminopeptidase N-like N-terminal" evidence="19">
    <location>
        <begin position="256"/>
        <end position="436"/>
    </location>
</feature>
<dbReference type="InterPro" id="IPR014782">
    <property type="entry name" value="Peptidase_M1_dom"/>
</dbReference>
<dbReference type="FunFam" id="2.60.40.1910:FF:000008">
    <property type="entry name" value="Aminopeptidase"/>
    <property type="match status" value="1"/>
</dbReference>
<feature type="compositionally biased region" description="Low complexity" evidence="15">
    <location>
        <begin position="231"/>
        <end position="268"/>
    </location>
</feature>
<keyword evidence="21" id="KW-0031">Aminopeptidase</keyword>
<evidence type="ECO:0000256" key="16">
    <source>
        <dbReference type="SAM" id="Phobius"/>
    </source>
</evidence>
<comment type="subcellular location">
    <subcellularLocation>
        <location evidence="2">Cell membrane</location>
        <topology evidence="2">Lipid-anchor</topology>
        <topology evidence="2">GPI-anchor</topology>
    </subcellularLocation>
</comment>
<protein>
    <submittedName>
        <fullName evidence="21">Aminopeptidase N isoform X1</fullName>
    </submittedName>
</protein>
<dbReference type="Gene3D" id="2.60.40.1910">
    <property type="match status" value="1"/>
</dbReference>
<keyword evidence="5" id="KW-0336">GPI-anchor</keyword>
<dbReference type="GO" id="GO:0006508">
    <property type="term" value="P:proteolysis"/>
    <property type="evidence" value="ECO:0007669"/>
    <property type="project" value="UniProtKB-KW"/>
</dbReference>
<dbReference type="GO" id="GO:0070006">
    <property type="term" value="F:metalloaminopeptidase activity"/>
    <property type="evidence" value="ECO:0007669"/>
    <property type="project" value="TreeGrafter"/>
</dbReference>
<keyword evidence="8" id="KW-0732">Signal</keyword>
<evidence type="ECO:0000256" key="14">
    <source>
        <dbReference type="ARBA" id="ARBA00023288"/>
    </source>
</evidence>
<proteinExistence type="inferred from homology"/>
<keyword evidence="10" id="KW-0862">Zinc</keyword>
<comment type="similarity">
    <text evidence="3">Belongs to the peptidase M1 family.</text>
</comment>
<evidence type="ECO:0000256" key="9">
    <source>
        <dbReference type="ARBA" id="ARBA00022801"/>
    </source>
</evidence>
<dbReference type="AlphaFoldDB" id="A0AAJ7BX98"/>
<dbReference type="Gene3D" id="1.10.390.10">
    <property type="entry name" value="Neutral Protease Domain 2"/>
    <property type="match status" value="1"/>
</dbReference>
<reference evidence="21" key="1">
    <citation type="submission" date="2025-08" db="UniProtKB">
        <authorList>
            <consortium name="RefSeq"/>
        </authorList>
    </citation>
    <scope>IDENTIFICATION</scope>
</reference>
<evidence type="ECO:0000256" key="10">
    <source>
        <dbReference type="ARBA" id="ARBA00022833"/>
    </source>
</evidence>
<dbReference type="RefSeq" id="XP_015596195.1">
    <property type="nucleotide sequence ID" value="XM_015740709.2"/>
</dbReference>
<evidence type="ECO:0000259" key="19">
    <source>
        <dbReference type="Pfam" id="PF17900"/>
    </source>
</evidence>
<keyword evidence="16" id="KW-1133">Transmembrane helix</keyword>
<dbReference type="GO" id="GO:0098552">
    <property type="term" value="C:side of membrane"/>
    <property type="evidence" value="ECO:0007669"/>
    <property type="project" value="UniProtKB-KW"/>
</dbReference>
<feature type="compositionally biased region" description="Polar residues" evidence="15">
    <location>
        <begin position="193"/>
        <end position="217"/>
    </location>
</feature>
<keyword evidence="6" id="KW-0645">Protease</keyword>
<dbReference type="Pfam" id="PF11838">
    <property type="entry name" value="ERAP1_C"/>
    <property type="match status" value="1"/>
</dbReference>
<keyword evidence="20" id="KW-1185">Reference proteome</keyword>
<evidence type="ECO:0000256" key="11">
    <source>
        <dbReference type="ARBA" id="ARBA00023049"/>
    </source>
</evidence>
<dbReference type="GO" id="GO:0008270">
    <property type="term" value="F:zinc ion binding"/>
    <property type="evidence" value="ECO:0007669"/>
    <property type="project" value="InterPro"/>
</dbReference>
<evidence type="ECO:0000259" key="17">
    <source>
        <dbReference type="Pfam" id="PF01433"/>
    </source>
</evidence>
<dbReference type="KEGG" id="ccin:107268189"/>
<dbReference type="PRINTS" id="PR00756">
    <property type="entry name" value="ALADIPTASE"/>
</dbReference>
<dbReference type="Gene3D" id="2.60.40.1730">
    <property type="entry name" value="tricorn interacting facor f3 domain"/>
    <property type="match status" value="2"/>
</dbReference>
<evidence type="ECO:0000256" key="12">
    <source>
        <dbReference type="ARBA" id="ARBA00023136"/>
    </source>
</evidence>
<name>A0AAJ7BX98_CEPCN</name>
<evidence type="ECO:0000256" key="1">
    <source>
        <dbReference type="ARBA" id="ARBA00001947"/>
    </source>
</evidence>
<dbReference type="PANTHER" id="PTHR11533">
    <property type="entry name" value="PROTEASE M1 ZINC METALLOPROTEASE"/>
    <property type="match status" value="1"/>
</dbReference>
<evidence type="ECO:0000256" key="3">
    <source>
        <dbReference type="ARBA" id="ARBA00010136"/>
    </source>
</evidence>
<feature type="transmembrane region" description="Helical" evidence="16">
    <location>
        <begin position="54"/>
        <end position="78"/>
    </location>
</feature>
<evidence type="ECO:0000256" key="6">
    <source>
        <dbReference type="ARBA" id="ARBA00022670"/>
    </source>
</evidence>
<dbReference type="SUPFAM" id="SSF63737">
    <property type="entry name" value="Leukotriene A4 hydrolase N-terminal domain"/>
    <property type="match status" value="1"/>
</dbReference>
<dbReference type="InterPro" id="IPR001930">
    <property type="entry name" value="Peptidase_M1"/>
</dbReference>
<dbReference type="GO" id="GO:0042277">
    <property type="term" value="F:peptide binding"/>
    <property type="evidence" value="ECO:0007669"/>
    <property type="project" value="TreeGrafter"/>
</dbReference>